<feature type="domain" description="HAT C-terminal dimerisation" evidence="6">
    <location>
        <begin position="274"/>
        <end position="332"/>
    </location>
</feature>
<dbReference type="OrthoDB" id="2428298at2759"/>
<evidence type="ECO:0000313" key="7">
    <source>
        <dbReference type="EMBL" id="CAG8507401.1"/>
    </source>
</evidence>
<dbReference type="AlphaFoldDB" id="A0A9N8ZUB4"/>
<keyword evidence="3" id="KW-0863">Zinc-finger</keyword>
<reference evidence="7" key="1">
    <citation type="submission" date="2021-06" db="EMBL/GenBank/DDBJ databases">
        <authorList>
            <person name="Kallberg Y."/>
            <person name="Tangrot J."/>
            <person name="Rosling A."/>
        </authorList>
    </citation>
    <scope>NUCLEOTIDE SEQUENCE</scope>
    <source>
        <strain evidence="7">MA453B</strain>
    </source>
</reference>
<evidence type="ECO:0000313" key="8">
    <source>
        <dbReference type="Proteomes" id="UP000789405"/>
    </source>
</evidence>
<dbReference type="PANTHER" id="PTHR46481">
    <property type="entry name" value="ZINC FINGER BED DOMAIN-CONTAINING PROTEIN 4"/>
    <property type="match status" value="1"/>
</dbReference>
<keyword evidence="4" id="KW-0862">Zinc</keyword>
<dbReference type="InterPro" id="IPR008906">
    <property type="entry name" value="HATC_C_dom"/>
</dbReference>
<accession>A0A9N8ZUB4</accession>
<keyword evidence="2" id="KW-0479">Metal-binding</keyword>
<evidence type="ECO:0000256" key="4">
    <source>
        <dbReference type="ARBA" id="ARBA00022833"/>
    </source>
</evidence>
<evidence type="ECO:0000256" key="1">
    <source>
        <dbReference type="ARBA" id="ARBA00004123"/>
    </source>
</evidence>
<name>A0A9N8ZUB4_9GLOM</name>
<dbReference type="Pfam" id="PF05699">
    <property type="entry name" value="Dimer_Tnp_hAT"/>
    <property type="match status" value="1"/>
</dbReference>
<dbReference type="SUPFAM" id="SSF53098">
    <property type="entry name" value="Ribonuclease H-like"/>
    <property type="match status" value="2"/>
</dbReference>
<dbReference type="GO" id="GO:0046983">
    <property type="term" value="F:protein dimerization activity"/>
    <property type="evidence" value="ECO:0007669"/>
    <property type="project" value="InterPro"/>
</dbReference>
<dbReference type="GO" id="GO:0005634">
    <property type="term" value="C:nucleus"/>
    <property type="evidence" value="ECO:0007669"/>
    <property type="project" value="UniProtKB-SubCell"/>
</dbReference>
<proteinExistence type="predicted"/>
<evidence type="ECO:0000256" key="5">
    <source>
        <dbReference type="ARBA" id="ARBA00023242"/>
    </source>
</evidence>
<gene>
    <name evidence="7" type="ORF">DERYTH_LOCUS3209</name>
</gene>
<dbReference type="GO" id="GO:0008270">
    <property type="term" value="F:zinc ion binding"/>
    <property type="evidence" value="ECO:0007669"/>
    <property type="project" value="UniProtKB-KW"/>
</dbReference>
<dbReference type="PANTHER" id="PTHR46481:SF10">
    <property type="entry name" value="ZINC FINGER BED DOMAIN-CONTAINING PROTEIN 39"/>
    <property type="match status" value="1"/>
</dbReference>
<comment type="caution">
    <text evidence="7">The sequence shown here is derived from an EMBL/GenBank/DDBJ whole genome shotgun (WGS) entry which is preliminary data.</text>
</comment>
<organism evidence="7 8">
    <name type="scientific">Dentiscutata erythropus</name>
    <dbReference type="NCBI Taxonomy" id="1348616"/>
    <lineage>
        <taxon>Eukaryota</taxon>
        <taxon>Fungi</taxon>
        <taxon>Fungi incertae sedis</taxon>
        <taxon>Mucoromycota</taxon>
        <taxon>Glomeromycotina</taxon>
        <taxon>Glomeromycetes</taxon>
        <taxon>Diversisporales</taxon>
        <taxon>Gigasporaceae</taxon>
        <taxon>Dentiscutata</taxon>
    </lineage>
</organism>
<evidence type="ECO:0000256" key="3">
    <source>
        <dbReference type="ARBA" id="ARBA00022771"/>
    </source>
</evidence>
<dbReference type="InterPro" id="IPR052035">
    <property type="entry name" value="ZnF_BED_domain_contain"/>
</dbReference>
<protein>
    <submittedName>
        <fullName evidence="7">28089_t:CDS:1</fullName>
    </submittedName>
</protein>
<dbReference type="Proteomes" id="UP000789405">
    <property type="component" value="Unassembled WGS sequence"/>
</dbReference>
<keyword evidence="8" id="KW-1185">Reference proteome</keyword>
<comment type="subcellular location">
    <subcellularLocation>
        <location evidence="1">Nucleus</location>
    </subcellularLocation>
</comment>
<evidence type="ECO:0000259" key="6">
    <source>
        <dbReference type="Pfam" id="PF05699"/>
    </source>
</evidence>
<evidence type="ECO:0000256" key="2">
    <source>
        <dbReference type="ARBA" id="ARBA00022723"/>
    </source>
</evidence>
<keyword evidence="5" id="KW-0539">Nucleus</keyword>
<sequence length="339" mass="38922">MDDFDDYENEIYNHRVYDDEMDIFENNNYNGKVIASNNSISVLSVSDVNLSTTNLSIIINATETSSETAISRNRSSVWKNFSILKSDQKAKYKHFMDELSFQFVEKQGFQKFVNGVLSGFTISANTIKHVTDEYFITTKLQTITLDNVASNNVVVRELTNNILQKLIDIKIKIFHNYCLAHILNLIVKDKLKKISKEIKIIRSCIKAIHTLPKRRQIFIDVCEYESLRSIIPLLDCETRWNSTFMMLQSAIELKAAIIRVKDRDKAFPNILNEEEWEKAKAISKMARDFLAVPATSVASKQMFSCAGRIIDDYHTSLDPDTVTALVCQRNWLKMATKFG</sequence>
<dbReference type="EMBL" id="CAJVPY010001105">
    <property type="protein sequence ID" value="CAG8507401.1"/>
    <property type="molecule type" value="Genomic_DNA"/>
</dbReference>
<dbReference type="InterPro" id="IPR012337">
    <property type="entry name" value="RNaseH-like_sf"/>
</dbReference>